<dbReference type="RefSeq" id="WP_197577884.1">
    <property type="nucleotide sequence ID" value="NZ_JAKJQX010000032.1"/>
</dbReference>
<dbReference type="EMBL" id="JAXRVB010000031">
    <property type="protein sequence ID" value="MDZ5766512.1"/>
    <property type="molecule type" value="Genomic_DNA"/>
</dbReference>
<comment type="caution">
    <text evidence="1">The sequence shown here is derived from an EMBL/GenBank/DDBJ whole genome shotgun (WGS) entry which is preliminary data.</text>
</comment>
<name>A0AAJ2TNK2_STEMA</name>
<protein>
    <submittedName>
        <fullName evidence="1">Uncharacterized protein</fullName>
    </submittedName>
</protein>
<dbReference type="Proteomes" id="UP001288387">
    <property type="component" value="Unassembled WGS sequence"/>
</dbReference>
<organism evidence="1 2">
    <name type="scientific">Stenotrophomonas maltophilia</name>
    <name type="common">Pseudomonas maltophilia</name>
    <name type="synonym">Xanthomonas maltophilia</name>
    <dbReference type="NCBI Taxonomy" id="40324"/>
    <lineage>
        <taxon>Bacteria</taxon>
        <taxon>Pseudomonadati</taxon>
        <taxon>Pseudomonadota</taxon>
        <taxon>Gammaproteobacteria</taxon>
        <taxon>Lysobacterales</taxon>
        <taxon>Lysobacteraceae</taxon>
        <taxon>Stenotrophomonas</taxon>
        <taxon>Stenotrophomonas maltophilia group</taxon>
    </lineage>
</organism>
<evidence type="ECO:0000313" key="1">
    <source>
        <dbReference type="EMBL" id="MDZ5766512.1"/>
    </source>
</evidence>
<gene>
    <name evidence="1" type="ORF">U4I38_18750</name>
</gene>
<evidence type="ECO:0000313" key="2">
    <source>
        <dbReference type="Proteomes" id="UP001288387"/>
    </source>
</evidence>
<dbReference type="AlphaFoldDB" id="A0AAJ2TNK2"/>
<accession>A0AAJ2TNK2</accession>
<reference evidence="1" key="1">
    <citation type="submission" date="2023-12" db="EMBL/GenBank/DDBJ databases">
        <title>'Antibacterial potential of Stenotrophomonas maltophilia cystic fibrosis isolates' (manuscript under preparation).</title>
        <authorList>
            <person name="Crisan C.V."/>
            <person name="Pettis M."/>
            <person name="Goldberg J.B."/>
        </authorList>
    </citation>
    <scope>NUCLEOTIDE SEQUENCE</scope>
    <source>
        <strain evidence="1">CCV129</strain>
    </source>
</reference>
<proteinExistence type="predicted"/>
<sequence>MGSAAAQPAPHAKAGIACLNAAPVHHARAFPVQARALIPGAPGLRYHYQSSFECITADMIELNPVRQRITDLTDRVLSLRGYL</sequence>